<evidence type="ECO:0000313" key="10">
    <source>
        <dbReference type="Proteomes" id="UP000503640"/>
    </source>
</evidence>
<evidence type="ECO:0000259" key="6">
    <source>
        <dbReference type="Pfam" id="PF25919"/>
    </source>
</evidence>
<dbReference type="InterPro" id="IPR051909">
    <property type="entry name" value="MFP_Cation_Efflux"/>
</dbReference>
<gene>
    <name evidence="9" type="ORF">AMYX_09860</name>
</gene>
<dbReference type="Pfam" id="PF25954">
    <property type="entry name" value="Beta-barrel_RND_2"/>
    <property type="match status" value="1"/>
</dbReference>
<name>A0A7I9VIQ1_9BACT</name>
<dbReference type="GO" id="GO:0046914">
    <property type="term" value="F:transition metal ion binding"/>
    <property type="evidence" value="ECO:0007669"/>
    <property type="project" value="TreeGrafter"/>
</dbReference>
<dbReference type="GO" id="GO:0060003">
    <property type="term" value="P:copper ion export"/>
    <property type="evidence" value="ECO:0007669"/>
    <property type="project" value="TreeGrafter"/>
</dbReference>
<evidence type="ECO:0000313" key="9">
    <source>
        <dbReference type="EMBL" id="GEJ56245.1"/>
    </source>
</evidence>
<dbReference type="GO" id="GO:0030288">
    <property type="term" value="C:outer membrane-bounded periplasmic space"/>
    <property type="evidence" value="ECO:0007669"/>
    <property type="project" value="TreeGrafter"/>
</dbReference>
<keyword evidence="10" id="KW-1185">Reference proteome</keyword>
<evidence type="ECO:0008006" key="11">
    <source>
        <dbReference type="Google" id="ProtNLM"/>
    </source>
</evidence>
<evidence type="ECO:0000256" key="4">
    <source>
        <dbReference type="ARBA" id="ARBA00023065"/>
    </source>
</evidence>
<dbReference type="GO" id="GO:0022857">
    <property type="term" value="F:transmembrane transporter activity"/>
    <property type="evidence" value="ECO:0007669"/>
    <property type="project" value="InterPro"/>
</dbReference>
<protein>
    <recommendedName>
        <fullName evidence="11">Secretion protein HlyD</fullName>
    </recommendedName>
</protein>
<dbReference type="Gene3D" id="2.40.50.100">
    <property type="match status" value="1"/>
</dbReference>
<dbReference type="EMBL" id="BJTG01000002">
    <property type="protein sequence ID" value="GEJ56245.1"/>
    <property type="molecule type" value="Genomic_DNA"/>
</dbReference>
<dbReference type="Pfam" id="PF25975">
    <property type="entry name" value="CzcB_C"/>
    <property type="match status" value="1"/>
</dbReference>
<feature type="region of interest" description="Disordered" evidence="5">
    <location>
        <begin position="347"/>
        <end position="374"/>
    </location>
</feature>
<evidence type="ECO:0000256" key="3">
    <source>
        <dbReference type="ARBA" id="ARBA00022729"/>
    </source>
</evidence>
<dbReference type="FunFam" id="2.40.30.170:FF:000010">
    <property type="entry name" value="Efflux RND transporter periplasmic adaptor subunit"/>
    <property type="match status" value="1"/>
</dbReference>
<organism evidence="9 10">
    <name type="scientific">Anaeromyxobacter diazotrophicus</name>
    <dbReference type="NCBI Taxonomy" id="2590199"/>
    <lineage>
        <taxon>Bacteria</taxon>
        <taxon>Pseudomonadati</taxon>
        <taxon>Myxococcota</taxon>
        <taxon>Myxococcia</taxon>
        <taxon>Myxococcales</taxon>
        <taxon>Cystobacterineae</taxon>
        <taxon>Anaeromyxobacteraceae</taxon>
        <taxon>Anaeromyxobacter</taxon>
    </lineage>
</organism>
<dbReference type="GO" id="GO:0016020">
    <property type="term" value="C:membrane"/>
    <property type="evidence" value="ECO:0007669"/>
    <property type="project" value="InterPro"/>
</dbReference>
<keyword evidence="2" id="KW-0813">Transport</keyword>
<sequence length="374" mass="40395">MKLVPRAPAANQGGVAGLVPVELDAARTQLIGMRTGPVLRERLAPQLRTVGFVAADEQRLALVTTRFSGWIEKLLVAQSGARVEKGQILATAYSQELVTAQQVYLNSVKWADKQGLATAGGAAGGVEYDARRRLELLGVAPQDVAEIARTGQPLATVPVRSPVAGYVARKAALPGLYVQPGTELFQIVDLSTVWVVADVYERDVDRVRVGQRARFTVAARQGETFGGRVQFVYPAVNPESRTVQARIELKNPGLRLKPGMYGDVLLDLPAGDALTVPGEAVVDTGDQQYVFVARPAGRFEPRRVRLGAGGDGRVQVLEGLAEGEMVVTTANFLVDSESRLRAAVEGFRPVGAEDERREREGDDRREHARADARN</sequence>
<evidence type="ECO:0000256" key="5">
    <source>
        <dbReference type="SAM" id="MobiDB-lite"/>
    </source>
</evidence>
<feature type="domain" description="CusB-like beta-barrel" evidence="7">
    <location>
        <begin position="192"/>
        <end position="266"/>
    </location>
</feature>
<dbReference type="Gene3D" id="2.40.420.20">
    <property type="match status" value="1"/>
</dbReference>
<feature type="domain" description="CusB-like barrel-sandwich hybrid" evidence="6">
    <location>
        <begin position="61"/>
        <end position="187"/>
    </location>
</feature>
<dbReference type="Gene3D" id="2.40.30.170">
    <property type="match status" value="1"/>
</dbReference>
<dbReference type="InterPro" id="IPR058649">
    <property type="entry name" value="CzcB_C"/>
</dbReference>
<evidence type="ECO:0000259" key="8">
    <source>
        <dbReference type="Pfam" id="PF25975"/>
    </source>
</evidence>
<feature type="compositionally biased region" description="Basic and acidic residues" evidence="5">
    <location>
        <begin position="351"/>
        <end position="374"/>
    </location>
</feature>
<dbReference type="InterPro" id="IPR058790">
    <property type="entry name" value="BSH_CusB"/>
</dbReference>
<comment type="similarity">
    <text evidence="1">Belongs to the membrane fusion protein (MFP) (TC 8.A.1) family.</text>
</comment>
<evidence type="ECO:0000256" key="2">
    <source>
        <dbReference type="ARBA" id="ARBA00022448"/>
    </source>
</evidence>
<evidence type="ECO:0000259" key="7">
    <source>
        <dbReference type="Pfam" id="PF25954"/>
    </source>
</evidence>
<dbReference type="Proteomes" id="UP000503640">
    <property type="component" value="Unassembled WGS sequence"/>
</dbReference>
<dbReference type="AlphaFoldDB" id="A0A7I9VIQ1"/>
<proteinExistence type="inferred from homology"/>
<dbReference type="InterPro" id="IPR058792">
    <property type="entry name" value="Beta-barrel_RND_2"/>
</dbReference>
<keyword evidence="3" id="KW-0732">Signal</keyword>
<dbReference type="FunFam" id="2.40.420.20:FF:000003">
    <property type="entry name" value="Cation efflux system protein cusB"/>
    <property type="match status" value="1"/>
</dbReference>
<comment type="caution">
    <text evidence="9">The sequence shown here is derived from an EMBL/GenBank/DDBJ whole genome shotgun (WGS) entry which is preliminary data.</text>
</comment>
<keyword evidence="4" id="KW-0406">Ion transport</keyword>
<dbReference type="PANTHER" id="PTHR30097">
    <property type="entry name" value="CATION EFFLUX SYSTEM PROTEIN CUSB"/>
    <property type="match status" value="1"/>
</dbReference>
<dbReference type="Pfam" id="PF25919">
    <property type="entry name" value="BSH_CusB"/>
    <property type="match status" value="1"/>
</dbReference>
<dbReference type="GO" id="GO:0015679">
    <property type="term" value="P:plasma membrane copper ion transport"/>
    <property type="evidence" value="ECO:0007669"/>
    <property type="project" value="TreeGrafter"/>
</dbReference>
<reference evidence="10" key="1">
    <citation type="journal article" date="2020" name="Appl. Environ. Microbiol.">
        <title>Diazotrophic Anaeromyxobacter Isolates from Soils.</title>
        <authorList>
            <person name="Masuda Y."/>
            <person name="Yamanaka H."/>
            <person name="Xu Z.X."/>
            <person name="Shiratori Y."/>
            <person name="Aono T."/>
            <person name="Amachi S."/>
            <person name="Senoo K."/>
            <person name="Itoh H."/>
        </authorList>
    </citation>
    <scope>NUCLEOTIDE SEQUENCE [LARGE SCALE GENOMIC DNA]</scope>
    <source>
        <strain evidence="10">R267</strain>
    </source>
</reference>
<feature type="domain" description="CzcB-like C-terminal circularly permuted SH3-like" evidence="8">
    <location>
        <begin position="274"/>
        <end position="334"/>
    </location>
</feature>
<accession>A0A7I9VIQ1</accession>
<dbReference type="NCBIfam" id="TIGR01730">
    <property type="entry name" value="RND_mfp"/>
    <property type="match status" value="1"/>
</dbReference>
<dbReference type="InterPro" id="IPR006143">
    <property type="entry name" value="RND_pump_MFP"/>
</dbReference>
<evidence type="ECO:0000256" key="1">
    <source>
        <dbReference type="ARBA" id="ARBA00009477"/>
    </source>
</evidence>
<dbReference type="PANTHER" id="PTHR30097:SF15">
    <property type="entry name" value="CATION EFFLUX SYSTEM PROTEIN CUSB"/>
    <property type="match status" value="1"/>
</dbReference>
<dbReference type="SUPFAM" id="SSF111369">
    <property type="entry name" value="HlyD-like secretion proteins"/>
    <property type="match status" value="1"/>
</dbReference>